<reference evidence="8" key="1">
    <citation type="submission" date="2021-06" db="EMBL/GenBank/DDBJ databases">
        <authorList>
            <person name="Kallberg Y."/>
            <person name="Tangrot J."/>
            <person name="Rosling A."/>
        </authorList>
    </citation>
    <scope>NUCLEOTIDE SEQUENCE</scope>
    <source>
        <strain evidence="8">87-6 pot B 2015</strain>
    </source>
</reference>
<dbReference type="Proteomes" id="UP000789375">
    <property type="component" value="Unassembled WGS sequence"/>
</dbReference>
<organism evidence="8 9">
    <name type="scientific">Funneliformis mosseae</name>
    <name type="common">Endomycorrhizal fungus</name>
    <name type="synonym">Glomus mosseae</name>
    <dbReference type="NCBI Taxonomy" id="27381"/>
    <lineage>
        <taxon>Eukaryota</taxon>
        <taxon>Fungi</taxon>
        <taxon>Fungi incertae sedis</taxon>
        <taxon>Mucoromycota</taxon>
        <taxon>Glomeromycotina</taxon>
        <taxon>Glomeromycetes</taxon>
        <taxon>Glomerales</taxon>
        <taxon>Glomeraceae</taxon>
        <taxon>Funneliformis</taxon>
    </lineage>
</organism>
<dbReference type="GO" id="GO:0032259">
    <property type="term" value="P:methylation"/>
    <property type="evidence" value="ECO:0007669"/>
    <property type="project" value="UniProtKB-KW"/>
</dbReference>
<accession>A0A9N8WK54</accession>
<evidence type="ECO:0000313" key="8">
    <source>
        <dbReference type="EMBL" id="CAG8485323.1"/>
    </source>
</evidence>
<dbReference type="EMBL" id="CAJVPP010000465">
    <property type="protein sequence ID" value="CAG8485323.1"/>
    <property type="molecule type" value="Genomic_DNA"/>
</dbReference>
<dbReference type="GO" id="GO:0042799">
    <property type="term" value="F:histone H4K20 methyltransferase activity"/>
    <property type="evidence" value="ECO:0007669"/>
    <property type="project" value="TreeGrafter"/>
</dbReference>
<evidence type="ECO:0000256" key="6">
    <source>
        <dbReference type="ARBA" id="ARBA00048619"/>
    </source>
</evidence>
<evidence type="ECO:0000259" key="7">
    <source>
        <dbReference type="PROSITE" id="PS50280"/>
    </source>
</evidence>
<dbReference type="Pfam" id="PF00856">
    <property type="entry name" value="SET"/>
    <property type="match status" value="1"/>
</dbReference>
<comment type="catalytic activity">
    <reaction evidence="6">
        <text>L-lysyl-[histone] + S-adenosyl-L-methionine = N(6)-methyl-L-lysyl-[histone] + S-adenosyl-L-homocysteine + H(+)</text>
        <dbReference type="Rhea" id="RHEA:10024"/>
        <dbReference type="Rhea" id="RHEA-COMP:9845"/>
        <dbReference type="Rhea" id="RHEA-COMP:9846"/>
        <dbReference type="ChEBI" id="CHEBI:15378"/>
        <dbReference type="ChEBI" id="CHEBI:29969"/>
        <dbReference type="ChEBI" id="CHEBI:57856"/>
        <dbReference type="ChEBI" id="CHEBI:59789"/>
        <dbReference type="ChEBI" id="CHEBI:61929"/>
    </reaction>
    <physiologicalReaction direction="left-to-right" evidence="6">
        <dbReference type="Rhea" id="RHEA:10025"/>
    </physiologicalReaction>
</comment>
<dbReference type="Gene3D" id="2.170.270.10">
    <property type="entry name" value="SET domain"/>
    <property type="match status" value="1"/>
</dbReference>
<evidence type="ECO:0000256" key="3">
    <source>
        <dbReference type="ARBA" id="ARBA00022691"/>
    </source>
</evidence>
<dbReference type="SUPFAM" id="SSF82199">
    <property type="entry name" value="SET domain"/>
    <property type="match status" value="1"/>
</dbReference>
<dbReference type="SUPFAM" id="SSF48452">
    <property type="entry name" value="TPR-like"/>
    <property type="match status" value="1"/>
</dbReference>
<evidence type="ECO:0000256" key="4">
    <source>
        <dbReference type="ARBA" id="ARBA00042380"/>
    </source>
</evidence>
<dbReference type="PANTHER" id="PTHR46402">
    <property type="entry name" value="SET AND MYND DOMAIN-CONTAINING PROTEIN 5"/>
    <property type="match status" value="1"/>
</dbReference>
<evidence type="ECO:0000256" key="1">
    <source>
        <dbReference type="ARBA" id="ARBA00022603"/>
    </source>
</evidence>
<evidence type="ECO:0000313" key="9">
    <source>
        <dbReference type="Proteomes" id="UP000789375"/>
    </source>
</evidence>
<proteinExistence type="predicted"/>
<keyword evidence="3" id="KW-0949">S-adenosyl-L-methionine</keyword>
<sequence length="457" mass="53513">MTDQHRKNGNEAIKSKEYIRAWEEYTKGLEITPKDPVLWSNRSFACLKAGFPELALMDARRVIILCDQDAISRDQSLETVYQKGKFRYAESLVALGLPRLAAEAFNDIISETMHFVGMSYIDRKKMLERRIELSKINLEQIHHMVEEGQKNEEKFLITEEDVGFYRFNGKYPWDHRPDERTKESALRELQQKLDFVSNGKLKLDSLKFDSGDENPLTQLGVFSKVDLKGEDIIMEEDPFLTVHNHYYLRCDYCFHLLNEKPSDDEESRFKYPCPNSSCKESFCNDECYRLAKNLYHDELCGKDIEGLIDYIQKERGPVIDPTVHDTAAIFPLIALFNHNCDNNVEGRQYLQEWSISKTTTMPAIYKMLRKTLRSIGCNSYRMTIIAKHDIKKGEQLFLTYCNPDYDKKSRHRQLLRSYGFLCHCDRCEKEMTEEFKPLPIAWCLYFPGDVRGKNLLK</sequence>
<dbReference type="InterPro" id="IPR001214">
    <property type="entry name" value="SET_dom"/>
</dbReference>
<dbReference type="InterPro" id="IPR011990">
    <property type="entry name" value="TPR-like_helical_dom_sf"/>
</dbReference>
<dbReference type="GO" id="GO:0045814">
    <property type="term" value="P:negative regulation of gene expression, epigenetic"/>
    <property type="evidence" value="ECO:0007669"/>
    <property type="project" value="TreeGrafter"/>
</dbReference>
<dbReference type="AlphaFoldDB" id="A0A9N8WK54"/>
<protein>
    <recommendedName>
        <fullName evidence="5">Histone-lysine N-methyltransferase SET5</fullName>
    </recommendedName>
    <alternativeName>
        <fullName evidence="4">SET domain-containing protein 5</fullName>
    </alternativeName>
</protein>
<keyword evidence="2" id="KW-0808">Transferase</keyword>
<dbReference type="CDD" id="cd20071">
    <property type="entry name" value="SET_SMYD"/>
    <property type="match status" value="1"/>
</dbReference>
<gene>
    <name evidence="8" type="ORF">FMOSSE_LOCUS3240</name>
</gene>
<dbReference type="PANTHER" id="PTHR46402:SF2">
    <property type="entry name" value="HISTONE-LYSINE N-TRIMETHYLTRANSFERASE SMYD5"/>
    <property type="match status" value="1"/>
</dbReference>
<dbReference type="Gene3D" id="1.25.40.10">
    <property type="entry name" value="Tetratricopeptide repeat domain"/>
    <property type="match status" value="1"/>
</dbReference>
<name>A0A9N8WK54_FUNMO</name>
<dbReference type="InterPro" id="IPR046341">
    <property type="entry name" value="SET_dom_sf"/>
</dbReference>
<keyword evidence="1" id="KW-0489">Methyltransferase</keyword>
<feature type="domain" description="SET" evidence="7">
    <location>
        <begin position="199"/>
        <end position="401"/>
    </location>
</feature>
<evidence type="ECO:0000256" key="2">
    <source>
        <dbReference type="ARBA" id="ARBA00022679"/>
    </source>
</evidence>
<evidence type="ECO:0000256" key="5">
    <source>
        <dbReference type="ARBA" id="ARBA00044528"/>
    </source>
</evidence>
<dbReference type="PROSITE" id="PS50280">
    <property type="entry name" value="SET"/>
    <property type="match status" value="1"/>
</dbReference>
<comment type="caution">
    <text evidence="8">The sequence shown here is derived from an EMBL/GenBank/DDBJ whole genome shotgun (WGS) entry which is preliminary data.</text>
</comment>
<keyword evidence="9" id="KW-1185">Reference proteome</keyword>